<protein>
    <recommendedName>
        <fullName evidence="4">Phage integrase SAM-like domain-containing protein</fullName>
    </recommendedName>
</protein>
<dbReference type="Proteomes" id="UP000199572">
    <property type="component" value="Unassembled WGS sequence"/>
</dbReference>
<evidence type="ECO:0008006" key="4">
    <source>
        <dbReference type="Google" id="ProtNLM"/>
    </source>
</evidence>
<accession>A0A1H9TSY2</accession>
<proteinExistence type="predicted"/>
<evidence type="ECO:0000313" key="2">
    <source>
        <dbReference type="EMBL" id="SES00189.1"/>
    </source>
</evidence>
<gene>
    <name evidence="2" type="ORF">SAMN04488023_12469</name>
</gene>
<keyword evidence="3" id="KW-1185">Reference proteome</keyword>
<feature type="region of interest" description="Disordered" evidence="1">
    <location>
        <begin position="51"/>
        <end position="70"/>
    </location>
</feature>
<evidence type="ECO:0000313" key="3">
    <source>
        <dbReference type="Proteomes" id="UP000199572"/>
    </source>
</evidence>
<evidence type="ECO:0000256" key="1">
    <source>
        <dbReference type="SAM" id="MobiDB-lite"/>
    </source>
</evidence>
<sequence length="70" mass="8304">MPNLRLLLDERKKNSDDTYPIKLRVSGYNDYKRYKTKFSATELDFEKLQSGKHLSDAQRKTKSSMDYLRA</sequence>
<organism evidence="2 3">
    <name type="scientific">Pedobacter rhizosphaerae</name>
    <dbReference type="NCBI Taxonomy" id="390241"/>
    <lineage>
        <taxon>Bacteria</taxon>
        <taxon>Pseudomonadati</taxon>
        <taxon>Bacteroidota</taxon>
        <taxon>Sphingobacteriia</taxon>
        <taxon>Sphingobacteriales</taxon>
        <taxon>Sphingobacteriaceae</taxon>
        <taxon>Pedobacter</taxon>
    </lineage>
</organism>
<name>A0A1H9TSY2_9SPHI</name>
<dbReference type="AlphaFoldDB" id="A0A1H9TSY2"/>
<reference evidence="3" key="1">
    <citation type="submission" date="2016-10" db="EMBL/GenBank/DDBJ databases">
        <authorList>
            <person name="Varghese N."/>
            <person name="Submissions S."/>
        </authorList>
    </citation>
    <scope>NUCLEOTIDE SEQUENCE [LARGE SCALE GENOMIC DNA]</scope>
    <source>
        <strain evidence="3">DSM 18610</strain>
    </source>
</reference>
<dbReference type="EMBL" id="FOGG01000024">
    <property type="protein sequence ID" value="SES00189.1"/>
    <property type="molecule type" value="Genomic_DNA"/>
</dbReference>